<gene>
    <name evidence="4" type="ORF">HLH33_13540</name>
</gene>
<dbReference type="InterPro" id="IPR050832">
    <property type="entry name" value="Bact_Acetyltransf"/>
</dbReference>
<evidence type="ECO:0000256" key="3">
    <source>
        <dbReference type="SAM" id="MobiDB-lite"/>
    </source>
</evidence>
<dbReference type="CDD" id="cd04301">
    <property type="entry name" value="NAT_SF"/>
    <property type="match status" value="1"/>
</dbReference>
<proteinExistence type="predicted"/>
<dbReference type="EMBL" id="JABEQG010000028">
    <property type="protein sequence ID" value="MBB2157323.1"/>
    <property type="molecule type" value="Genomic_DNA"/>
</dbReference>
<dbReference type="InterPro" id="IPR016181">
    <property type="entry name" value="Acyl_CoA_acyltransferase"/>
</dbReference>
<dbReference type="SUPFAM" id="SSF55729">
    <property type="entry name" value="Acyl-CoA N-acyltransferases (Nat)"/>
    <property type="match status" value="1"/>
</dbReference>
<dbReference type="RefSeq" id="WP_012553004.1">
    <property type="nucleotide sequence ID" value="NZ_JABEQG010000028.1"/>
</dbReference>
<dbReference type="AlphaFoldDB" id="A0A7W4I6S2"/>
<dbReference type="PANTHER" id="PTHR43877:SF2">
    <property type="entry name" value="AMINOALKYLPHOSPHONATE N-ACETYLTRANSFERASE-RELATED"/>
    <property type="match status" value="1"/>
</dbReference>
<sequence length="176" mass="19343">MEAALYIRRAKPDDCALIFAIHKDSVLGLCASHYSDTQMSAWFEGRASDDYTTAVELGSCWIAYKADDPVGFLGLFANRISMIFVQSAASGQGIGTILLHFALDRIREAGNSSAILDATLNAQGFYEKYGFRKVADSHLVRPSGMKIETVVMERSIRSPPRGRNRDRTVADGRAMS</sequence>
<organism evidence="4 5">
    <name type="scientific">Gluconacetobacter diazotrophicus</name>
    <name type="common">Acetobacter diazotrophicus</name>
    <dbReference type="NCBI Taxonomy" id="33996"/>
    <lineage>
        <taxon>Bacteria</taxon>
        <taxon>Pseudomonadati</taxon>
        <taxon>Pseudomonadota</taxon>
        <taxon>Alphaproteobacteria</taxon>
        <taxon>Acetobacterales</taxon>
        <taxon>Acetobacteraceae</taxon>
        <taxon>Gluconacetobacter</taxon>
    </lineage>
</organism>
<feature type="region of interest" description="Disordered" evidence="3">
    <location>
        <begin position="156"/>
        <end position="176"/>
    </location>
</feature>
<dbReference type="Pfam" id="PF13673">
    <property type="entry name" value="Acetyltransf_10"/>
    <property type="match status" value="1"/>
</dbReference>
<dbReference type="InterPro" id="IPR000182">
    <property type="entry name" value="GNAT_dom"/>
</dbReference>
<dbReference type="Gene3D" id="3.40.630.30">
    <property type="match status" value="1"/>
</dbReference>
<evidence type="ECO:0000313" key="4">
    <source>
        <dbReference type="EMBL" id="MBB2157323.1"/>
    </source>
</evidence>
<evidence type="ECO:0000256" key="2">
    <source>
        <dbReference type="ARBA" id="ARBA00023315"/>
    </source>
</evidence>
<accession>A0A7W4I6S2</accession>
<dbReference type="PROSITE" id="PS51186">
    <property type="entry name" value="GNAT"/>
    <property type="match status" value="1"/>
</dbReference>
<evidence type="ECO:0000313" key="5">
    <source>
        <dbReference type="Proteomes" id="UP000550787"/>
    </source>
</evidence>
<keyword evidence="2" id="KW-0012">Acyltransferase</keyword>
<keyword evidence="1 4" id="KW-0808">Transferase</keyword>
<protein>
    <submittedName>
        <fullName evidence="4">GNAT family N-acetyltransferase</fullName>
    </submittedName>
</protein>
<reference evidence="4 5" key="1">
    <citation type="submission" date="2020-04" db="EMBL/GenBank/DDBJ databases">
        <title>Description of novel Gluconacetobacter.</title>
        <authorList>
            <person name="Sombolestani A."/>
        </authorList>
    </citation>
    <scope>NUCLEOTIDE SEQUENCE [LARGE SCALE GENOMIC DNA]</scope>
    <source>
        <strain evidence="4 5">LMG 7603</strain>
    </source>
</reference>
<dbReference type="GO" id="GO:0016747">
    <property type="term" value="F:acyltransferase activity, transferring groups other than amino-acyl groups"/>
    <property type="evidence" value="ECO:0007669"/>
    <property type="project" value="InterPro"/>
</dbReference>
<name>A0A7W4I6S2_GLUDI</name>
<dbReference type="PANTHER" id="PTHR43877">
    <property type="entry name" value="AMINOALKYLPHOSPHONATE N-ACETYLTRANSFERASE-RELATED-RELATED"/>
    <property type="match status" value="1"/>
</dbReference>
<dbReference type="Proteomes" id="UP000550787">
    <property type="component" value="Unassembled WGS sequence"/>
</dbReference>
<comment type="caution">
    <text evidence="4">The sequence shown here is derived from an EMBL/GenBank/DDBJ whole genome shotgun (WGS) entry which is preliminary data.</text>
</comment>
<evidence type="ECO:0000256" key="1">
    <source>
        <dbReference type="ARBA" id="ARBA00022679"/>
    </source>
</evidence>